<dbReference type="InterPro" id="IPR052701">
    <property type="entry name" value="GAG_Ulvan_Degrading_Sulfatases"/>
</dbReference>
<evidence type="ECO:0000259" key="2">
    <source>
        <dbReference type="Pfam" id="PF00884"/>
    </source>
</evidence>
<sequence>MSKDQKHGMPDDRSPNGGLKRRDLLLSGSSLLAASVLSNTGITASAQAQPAPPSGRRPNIVVIMGDDIGWTNLGSYHQGLMLNATPNLDKLATEGMRFTDYYAEASCTAGRANFITGELPIRTGMTTVGQAGSALGMPAEAPTIATALKSMGYATGQFGKNHLGDRNEFLPTMHGFDEYFGYLYHLNAMEDPFNRTYPPEWKGTVGPRNLIHSWATDVDDPTVEPRWGKVGKQKIVDEGPLPPDPVAGIKYDMTTFDEVISASTIAFMDKAKKDNKPFFVWMNPTRAHVNTHLSPKYEATQNIETGFGMEEAALKQMDDNIGVVLGWLKDNGLEQDTIVIFTTDNGAELYTWPDGGTTPFAGGKGEVTEGSFRVPCLVRWPGRVKPGSVSNGIMSGLDWFPTLVAAAGNPNIKDELLKGKQMGDRTYKVHLDGYDQTDLITGKGPSNRHEVWYFAQTKLGALRVDNYKFQFIEQPKGWVGNVVHPNMPKLTNLRHDPFERMNWPNNGFAEGSVAYWDSFKHEMWRYQISAQVIAKHIPSFVEYPPMQAGASFSVGDLKEKVEMAINAAKAHND</sequence>
<dbReference type="PANTHER" id="PTHR43751:SF2">
    <property type="entry name" value="SULFATASE N-TERMINAL DOMAIN-CONTAINING PROTEIN"/>
    <property type="match status" value="1"/>
</dbReference>
<feature type="domain" description="Sulfatase N-terminal" evidence="2">
    <location>
        <begin position="58"/>
        <end position="408"/>
    </location>
</feature>
<name>A0A1M7TEK5_9BRAD</name>
<dbReference type="CDD" id="cd16142">
    <property type="entry name" value="ARS_like"/>
    <property type="match status" value="1"/>
</dbReference>
<protein>
    <submittedName>
        <fullName evidence="3">Arylsulfatase</fullName>
    </submittedName>
</protein>
<dbReference type="SUPFAM" id="SSF53649">
    <property type="entry name" value="Alkaline phosphatase-like"/>
    <property type="match status" value="1"/>
</dbReference>
<feature type="region of interest" description="Disordered" evidence="1">
    <location>
        <begin position="1"/>
        <end position="21"/>
    </location>
</feature>
<dbReference type="OrthoDB" id="9803751at2"/>
<gene>
    <name evidence="3" type="ORF">SAMN05444170_1506</name>
</gene>
<evidence type="ECO:0000256" key="1">
    <source>
        <dbReference type="SAM" id="MobiDB-lite"/>
    </source>
</evidence>
<accession>A0A1M7TEK5</accession>
<reference evidence="4" key="1">
    <citation type="submission" date="2016-11" db="EMBL/GenBank/DDBJ databases">
        <authorList>
            <person name="Varghese N."/>
            <person name="Submissions S."/>
        </authorList>
    </citation>
    <scope>NUCLEOTIDE SEQUENCE [LARGE SCALE GENOMIC DNA]</scope>
    <source>
        <strain evidence="4">GAS401</strain>
    </source>
</reference>
<dbReference type="AlphaFoldDB" id="A0A1M7TEK5"/>
<dbReference type="EMBL" id="LT670849">
    <property type="protein sequence ID" value="SHN69165.1"/>
    <property type="molecule type" value="Genomic_DNA"/>
</dbReference>
<evidence type="ECO:0000313" key="4">
    <source>
        <dbReference type="Proteomes" id="UP000184096"/>
    </source>
</evidence>
<dbReference type="PROSITE" id="PS51318">
    <property type="entry name" value="TAT"/>
    <property type="match status" value="1"/>
</dbReference>
<dbReference type="Gene3D" id="3.40.720.10">
    <property type="entry name" value="Alkaline Phosphatase, subunit A"/>
    <property type="match status" value="1"/>
</dbReference>
<dbReference type="PANTHER" id="PTHR43751">
    <property type="entry name" value="SULFATASE"/>
    <property type="match status" value="1"/>
</dbReference>
<dbReference type="RefSeq" id="WP_083587499.1">
    <property type="nucleotide sequence ID" value="NZ_LT670849.1"/>
</dbReference>
<dbReference type="InterPro" id="IPR006311">
    <property type="entry name" value="TAT_signal"/>
</dbReference>
<dbReference type="Pfam" id="PF00884">
    <property type="entry name" value="Sulfatase"/>
    <property type="match status" value="1"/>
</dbReference>
<proteinExistence type="predicted"/>
<organism evidence="3 4">
    <name type="scientific">Bradyrhizobium erythrophlei</name>
    <dbReference type="NCBI Taxonomy" id="1437360"/>
    <lineage>
        <taxon>Bacteria</taxon>
        <taxon>Pseudomonadati</taxon>
        <taxon>Pseudomonadota</taxon>
        <taxon>Alphaproteobacteria</taxon>
        <taxon>Hyphomicrobiales</taxon>
        <taxon>Nitrobacteraceae</taxon>
        <taxon>Bradyrhizobium</taxon>
    </lineage>
</organism>
<dbReference type="InterPro" id="IPR000917">
    <property type="entry name" value="Sulfatase_N"/>
</dbReference>
<evidence type="ECO:0000313" key="3">
    <source>
        <dbReference type="EMBL" id="SHN69165.1"/>
    </source>
</evidence>
<dbReference type="Proteomes" id="UP000184096">
    <property type="component" value="Chromosome I"/>
</dbReference>
<dbReference type="InterPro" id="IPR017850">
    <property type="entry name" value="Alkaline_phosphatase_core_sf"/>
</dbReference>
<keyword evidence="4" id="KW-1185">Reference proteome</keyword>